<dbReference type="PANTHER" id="PTHR11705:SF91">
    <property type="entry name" value="FI01817P-RELATED"/>
    <property type="match status" value="1"/>
</dbReference>
<evidence type="ECO:0000313" key="13">
    <source>
        <dbReference type="WBParaSite" id="nRc.2.0.1.t47104-RA"/>
    </source>
</evidence>
<name>A0A915L7U3_ROMCU</name>
<dbReference type="GO" id="GO:0005615">
    <property type="term" value="C:extracellular space"/>
    <property type="evidence" value="ECO:0007669"/>
    <property type="project" value="TreeGrafter"/>
</dbReference>
<dbReference type="OMA" id="ELETRWM"/>
<dbReference type="AlphaFoldDB" id="A0A915L7U3"/>
<dbReference type="Pfam" id="PF00246">
    <property type="entry name" value="Peptidase_M14"/>
    <property type="match status" value="1"/>
</dbReference>
<evidence type="ECO:0000259" key="11">
    <source>
        <dbReference type="PROSITE" id="PS52035"/>
    </source>
</evidence>
<keyword evidence="5" id="KW-0479">Metal-binding</keyword>
<dbReference type="PROSITE" id="PS52035">
    <property type="entry name" value="PEPTIDASE_M14"/>
    <property type="match status" value="1"/>
</dbReference>
<evidence type="ECO:0000313" key="12">
    <source>
        <dbReference type="Proteomes" id="UP000887565"/>
    </source>
</evidence>
<keyword evidence="7" id="KW-0378">Hydrolase</keyword>
<evidence type="ECO:0000256" key="10">
    <source>
        <dbReference type="PROSITE-ProRule" id="PRU01379"/>
    </source>
</evidence>
<keyword evidence="6" id="KW-0732">Signal</keyword>
<evidence type="ECO:0000256" key="3">
    <source>
        <dbReference type="ARBA" id="ARBA00022645"/>
    </source>
</evidence>
<dbReference type="Gene3D" id="3.40.630.10">
    <property type="entry name" value="Zn peptidases"/>
    <property type="match status" value="1"/>
</dbReference>
<evidence type="ECO:0000256" key="2">
    <source>
        <dbReference type="ARBA" id="ARBA00005988"/>
    </source>
</evidence>
<keyword evidence="8" id="KW-0862">Zinc</keyword>
<evidence type="ECO:0000256" key="7">
    <source>
        <dbReference type="ARBA" id="ARBA00022801"/>
    </source>
</evidence>
<keyword evidence="4" id="KW-0645">Protease</keyword>
<evidence type="ECO:0000256" key="9">
    <source>
        <dbReference type="ARBA" id="ARBA00023049"/>
    </source>
</evidence>
<evidence type="ECO:0000256" key="5">
    <source>
        <dbReference type="ARBA" id="ARBA00022723"/>
    </source>
</evidence>
<keyword evidence="9" id="KW-0482">Metalloprotease</keyword>
<feature type="active site" description="Proton donor/acceptor" evidence="10">
    <location>
        <position position="190"/>
    </location>
</feature>
<reference evidence="13" key="1">
    <citation type="submission" date="2022-11" db="UniProtKB">
        <authorList>
            <consortium name="WormBaseParasite"/>
        </authorList>
    </citation>
    <scope>IDENTIFICATION</scope>
</reference>
<organism evidence="12 13">
    <name type="scientific">Romanomermis culicivorax</name>
    <name type="common">Nematode worm</name>
    <dbReference type="NCBI Taxonomy" id="13658"/>
    <lineage>
        <taxon>Eukaryota</taxon>
        <taxon>Metazoa</taxon>
        <taxon>Ecdysozoa</taxon>
        <taxon>Nematoda</taxon>
        <taxon>Enoplea</taxon>
        <taxon>Dorylaimia</taxon>
        <taxon>Mermithida</taxon>
        <taxon>Mermithoidea</taxon>
        <taxon>Mermithidae</taxon>
        <taxon>Romanomermis</taxon>
    </lineage>
</organism>
<accession>A0A915L7U3</accession>
<dbReference type="SMART" id="SM00631">
    <property type="entry name" value="Zn_pept"/>
    <property type="match status" value="1"/>
</dbReference>
<comment type="similarity">
    <text evidence="2 10">Belongs to the peptidase M14 family.</text>
</comment>
<dbReference type="WBParaSite" id="nRc.2.0.1.t47104-RA">
    <property type="protein sequence ID" value="nRc.2.0.1.t47104-RA"/>
    <property type="gene ID" value="nRc.2.0.1.g47104"/>
</dbReference>
<dbReference type="GO" id="GO:0006508">
    <property type="term" value="P:proteolysis"/>
    <property type="evidence" value="ECO:0007669"/>
    <property type="project" value="UniProtKB-KW"/>
</dbReference>
<dbReference type="FunFam" id="3.40.630.10:FF:000084">
    <property type="entry name" value="Carboxypeptidase B2"/>
    <property type="match status" value="1"/>
</dbReference>
<dbReference type="GO" id="GO:0004181">
    <property type="term" value="F:metallocarboxypeptidase activity"/>
    <property type="evidence" value="ECO:0007669"/>
    <property type="project" value="InterPro"/>
</dbReference>
<dbReference type="PANTHER" id="PTHR11705">
    <property type="entry name" value="PROTEASE FAMILY M14 CARBOXYPEPTIDASE A,B"/>
    <property type="match status" value="1"/>
</dbReference>
<dbReference type="Proteomes" id="UP000887565">
    <property type="component" value="Unplaced"/>
</dbReference>
<dbReference type="GO" id="GO:0008270">
    <property type="term" value="F:zinc ion binding"/>
    <property type="evidence" value="ECO:0007669"/>
    <property type="project" value="InterPro"/>
</dbReference>
<keyword evidence="12" id="KW-1185">Reference proteome</keyword>
<sequence length="217" mass="24764">IIKNDTLTQLVNFYILPVSNPDGYEYSRTINRDWRKNRSNCSSDSDHCCGTDLNRNFDFDWGVTDSPHDPCSELNSGPSAASEPETRSIKKFLTKLVNRFSLKAYLTLHSYGQFWFYPYGHKKSLTNDQLPVNFLELKQLADDASTAIYKMSRNTVLYKTGRAANLIYPSSGGSDDWAKGLTKVFDKIIEKYASKMEERRSIDGASNIFNSKSQLYM</sequence>
<evidence type="ECO:0000256" key="6">
    <source>
        <dbReference type="ARBA" id="ARBA00022729"/>
    </source>
</evidence>
<feature type="domain" description="Peptidase M14" evidence="11">
    <location>
        <begin position="1"/>
        <end position="212"/>
    </location>
</feature>
<protein>
    <submittedName>
        <fullName evidence="13">Peptidase M14 carboxypeptidase A domain-containing protein</fullName>
    </submittedName>
</protein>
<evidence type="ECO:0000256" key="8">
    <source>
        <dbReference type="ARBA" id="ARBA00022833"/>
    </source>
</evidence>
<keyword evidence="3" id="KW-0121">Carboxypeptidase</keyword>
<proteinExistence type="inferred from homology"/>
<dbReference type="InterPro" id="IPR000834">
    <property type="entry name" value="Peptidase_M14"/>
</dbReference>
<evidence type="ECO:0000256" key="1">
    <source>
        <dbReference type="ARBA" id="ARBA00001947"/>
    </source>
</evidence>
<dbReference type="SUPFAM" id="SSF53187">
    <property type="entry name" value="Zn-dependent exopeptidases"/>
    <property type="match status" value="1"/>
</dbReference>
<evidence type="ECO:0000256" key="4">
    <source>
        <dbReference type="ARBA" id="ARBA00022670"/>
    </source>
</evidence>
<comment type="cofactor">
    <cofactor evidence="1">
        <name>Zn(2+)</name>
        <dbReference type="ChEBI" id="CHEBI:29105"/>
    </cofactor>
</comment>